<protein>
    <submittedName>
        <fullName evidence="2">Uncharacterized protein</fullName>
    </submittedName>
</protein>
<evidence type="ECO:0000256" key="1">
    <source>
        <dbReference type="SAM" id="MobiDB-lite"/>
    </source>
</evidence>
<evidence type="ECO:0000313" key="2">
    <source>
        <dbReference type="EMBL" id="EIM23326.1"/>
    </source>
</evidence>
<dbReference type="HOGENOM" id="CLU_2470790_0_0_1"/>
<dbReference type="GeneID" id="18473425"/>
<accession>I4YH84</accession>
<dbReference type="InParanoid" id="I4YH84"/>
<dbReference type="RefSeq" id="XP_006956712.1">
    <property type="nucleotide sequence ID" value="XM_006956650.1"/>
</dbReference>
<dbReference type="Proteomes" id="UP000005242">
    <property type="component" value="Unassembled WGS sequence"/>
</dbReference>
<keyword evidence="3" id="KW-1185">Reference proteome</keyword>
<dbReference type="KEGG" id="wse:WALSEDRAFT_59559"/>
<evidence type="ECO:0000313" key="3">
    <source>
        <dbReference type="Proteomes" id="UP000005242"/>
    </source>
</evidence>
<feature type="compositionally biased region" description="Polar residues" evidence="1">
    <location>
        <begin position="14"/>
        <end position="23"/>
    </location>
</feature>
<sequence>MIPTIKITCDDQATPKTTIPQSTKKPHLKGRGFVNNMPTQRRRTTPSLDEITRRILQNQQHQSQARRNITTEGKLMINKLGKRVAAVH</sequence>
<name>I4YH84_WALMC</name>
<dbReference type="AlphaFoldDB" id="I4YH84"/>
<reference evidence="2 3" key="1">
    <citation type="journal article" date="2012" name="Fungal Genet. Biol.">
        <title>The genome of the xerotolerant mold Wallemia sebi reveals adaptations to osmotic stress and suggests cryptic sexual reproduction.</title>
        <authorList>
            <person name="Padamsee M."/>
            <person name="Kumar T.K.A."/>
            <person name="Riley R."/>
            <person name="Binder M."/>
            <person name="Boyd A."/>
            <person name="Calvo A.M."/>
            <person name="Furukawa K."/>
            <person name="Hesse C."/>
            <person name="Hohmann S."/>
            <person name="James T.Y."/>
            <person name="LaButti K."/>
            <person name="Lapidus A."/>
            <person name="Lindquist E."/>
            <person name="Lucas S."/>
            <person name="Miller K."/>
            <person name="Shantappa S."/>
            <person name="Grigoriev I.V."/>
            <person name="Hibbett D.S."/>
            <person name="McLaughlin D.J."/>
            <person name="Spatafora J.W."/>
            <person name="Aime M.C."/>
        </authorList>
    </citation>
    <scope>NUCLEOTIDE SEQUENCE [LARGE SCALE GENOMIC DNA]</scope>
    <source>
        <strain evidence="3">ATCC MYA-4683 / CBS 633.66</strain>
    </source>
</reference>
<dbReference type="EMBL" id="JH668225">
    <property type="protein sequence ID" value="EIM23326.1"/>
    <property type="molecule type" value="Genomic_DNA"/>
</dbReference>
<organism evidence="2 3">
    <name type="scientific">Wallemia mellicola (strain ATCC MYA-4683 / CBS 633.66)</name>
    <name type="common">Wallemia sebi (CBS 633.66)</name>
    <dbReference type="NCBI Taxonomy" id="671144"/>
    <lineage>
        <taxon>Eukaryota</taxon>
        <taxon>Fungi</taxon>
        <taxon>Dikarya</taxon>
        <taxon>Basidiomycota</taxon>
        <taxon>Wallemiomycotina</taxon>
        <taxon>Wallemiomycetes</taxon>
        <taxon>Wallemiales</taxon>
        <taxon>Wallemiaceae</taxon>
        <taxon>Wallemia</taxon>
    </lineage>
</organism>
<gene>
    <name evidence="2" type="ORF">WALSEDRAFT_59559</name>
</gene>
<proteinExistence type="predicted"/>
<feature type="region of interest" description="Disordered" evidence="1">
    <location>
        <begin position="1"/>
        <end position="45"/>
    </location>
</feature>